<sequence length="506" mass="55256">MKKIMLFFFVTASATELCAQQKTYNIISFGAKGDGRTLNTSFIQKAIDKATAAGGGKVIVPKGRFVTGTIRLKNGVNLVLQKDAVLLGSTNRLDYGKEIAGNLITTTDQKKVSITGYGEIDGQGREVVKSLFKLLHQGVLKDAQWKIKRPGERNRPGVIAFTGCMDVLVKGITVKNSAGWVQDYRNCSNVVIDSVTVNSTEYWNNDGIDIVNSQNVSITNCYVDAADDGICLKSEGGPGYCENIYVANCTLRSSASAFKLGTGSRGGFRNIVVKNLVVFDTYRSAIALEAVDGGFLENVDIQQVKAVNTGNAIFIRLGHRNTDSLYSTIKKIRIADVQVQVPAGKPDIGYPVEGPPHKFPHNVFPSSIVGLPGHEVEDVELKNIVITYEGGGAKEKAYFGWDSLPNVPENASGYPEFSMFGELPAWALYVRHAKGITLQNVQLKLQQPDYRPACIFDDVTALQLTELNIPVCNTLPVLILNKVKEHTFSKLTLPVEEDKAIVFINR</sequence>
<evidence type="ECO:0000313" key="5">
    <source>
        <dbReference type="EMBL" id="THU40148.1"/>
    </source>
</evidence>
<name>A0A4S8HWP2_9BACT</name>
<dbReference type="InterPro" id="IPR012334">
    <property type="entry name" value="Pectin_lyas_fold"/>
</dbReference>
<dbReference type="SUPFAM" id="SSF51126">
    <property type="entry name" value="Pectin lyase-like"/>
    <property type="match status" value="1"/>
</dbReference>
<dbReference type="PANTHER" id="PTHR31339">
    <property type="entry name" value="PECTIN LYASE-RELATED"/>
    <property type="match status" value="1"/>
</dbReference>
<reference evidence="5 6" key="1">
    <citation type="submission" date="2019-04" db="EMBL/GenBank/DDBJ databases">
        <title>Niastella caeni sp. nov., isolated from activated sludge.</title>
        <authorList>
            <person name="Sheng M."/>
        </authorList>
    </citation>
    <scope>NUCLEOTIDE SEQUENCE [LARGE SCALE GENOMIC DNA]</scope>
    <source>
        <strain evidence="5 6">HX-2-15</strain>
    </source>
</reference>
<dbReference type="InterPro" id="IPR011050">
    <property type="entry name" value="Pectin_lyase_fold/virulence"/>
</dbReference>
<gene>
    <name evidence="5" type="ORF">FAM09_09720</name>
</gene>
<dbReference type="InterPro" id="IPR000743">
    <property type="entry name" value="Glyco_hydro_28"/>
</dbReference>
<dbReference type="Gene3D" id="2.160.20.10">
    <property type="entry name" value="Single-stranded right-handed beta-helix, Pectin lyase-like"/>
    <property type="match status" value="1"/>
</dbReference>
<dbReference type="GO" id="GO:0005975">
    <property type="term" value="P:carbohydrate metabolic process"/>
    <property type="evidence" value="ECO:0007669"/>
    <property type="project" value="InterPro"/>
</dbReference>
<dbReference type="Proteomes" id="UP000306918">
    <property type="component" value="Unassembled WGS sequence"/>
</dbReference>
<evidence type="ECO:0000256" key="1">
    <source>
        <dbReference type="ARBA" id="ARBA00008834"/>
    </source>
</evidence>
<comment type="similarity">
    <text evidence="1 4">Belongs to the glycosyl hydrolase 28 family.</text>
</comment>
<dbReference type="InterPro" id="IPR006626">
    <property type="entry name" value="PbH1"/>
</dbReference>
<accession>A0A4S8HWP2</accession>
<evidence type="ECO:0000256" key="4">
    <source>
        <dbReference type="RuleBase" id="RU361169"/>
    </source>
</evidence>
<evidence type="ECO:0000256" key="2">
    <source>
        <dbReference type="ARBA" id="ARBA00022801"/>
    </source>
</evidence>
<organism evidence="5 6">
    <name type="scientific">Niastella caeni</name>
    <dbReference type="NCBI Taxonomy" id="2569763"/>
    <lineage>
        <taxon>Bacteria</taxon>
        <taxon>Pseudomonadati</taxon>
        <taxon>Bacteroidota</taxon>
        <taxon>Chitinophagia</taxon>
        <taxon>Chitinophagales</taxon>
        <taxon>Chitinophagaceae</taxon>
        <taxon>Niastella</taxon>
    </lineage>
</organism>
<dbReference type="GO" id="GO:0004650">
    <property type="term" value="F:polygalacturonase activity"/>
    <property type="evidence" value="ECO:0007669"/>
    <property type="project" value="InterPro"/>
</dbReference>
<comment type="caution">
    <text evidence="5">The sequence shown here is derived from an EMBL/GenBank/DDBJ whole genome shotgun (WGS) entry which is preliminary data.</text>
</comment>
<dbReference type="AlphaFoldDB" id="A0A4S8HWP2"/>
<evidence type="ECO:0000313" key="6">
    <source>
        <dbReference type="Proteomes" id="UP000306918"/>
    </source>
</evidence>
<evidence type="ECO:0000256" key="3">
    <source>
        <dbReference type="ARBA" id="ARBA00023295"/>
    </source>
</evidence>
<dbReference type="SMART" id="SM00710">
    <property type="entry name" value="PbH1"/>
    <property type="match status" value="5"/>
</dbReference>
<dbReference type="Pfam" id="PF00295">
    <property type="entry name" value="Glyco_hydro_28"/>
    <property type="match status" value="1"/>
</dbReference>
<keyword evidence="6" id="KW-1185">Reference proteome</keyword>
<dbReference type="EMBL" id="STFF01000002">
    <property type="protein sequence ID" value="THU40148.1"/>
    <property type="molecule type" value="Genomic_DNA"/>
</dbReference>
<dbReference type="RefSeq" id="WP_136576902.1">
    <property type="nucleotide sequence ID" value="NZ_STFF01000002.1"/>
</dbReference>
<keyword evidence="3 4" id="KW-0326">Glycosidase</keyword>
<protein>
    <submittedName>
        <fullName evidence="5">Glycoside hydrolase family 28</fullName>
    </submittedName>
</protein>
<dbReference type="OrthoDB" id="9795222at2"/>
<dbReference type="InterPro" id="IPR051801">
    <property type="entry name" value="GH28_Enzymes"/>
</dbReference>
<keyword evidence="2 4" id="KW-0378">Hydrolase</keyword>
<dbReference type="PANTHER" id="PTHR31339:SF9">
    <property type="entry name" value="PLASMIN AND FIBRONECTIN-BINDING PROTEIN A"/>
    <property type="match status" value="1"/>
</dbReference>
<proteinExistence type="inferred from homology"/>